<dbReference type="SMART" id="SM00849">
    <property type="entry name" value="Lactamase_B"/>
    <property type="match status" value="1"/>
</dbReference>
<sequence length="199" mass="22419">MQILSIKGNNHVYTSNVYLLLGEWKRIEDVNTLIDVGSDPSIIEALDQTPTGIGKNKIDQVILTHGHSDHTAVLPQIIEAYHPKVMAFSHYIDGVDRVLRHGDIVRCGDSLMEVIHTPCHTEDSICLYDPDTGALFVGDTPVIVSSTDSSYDRRFYEAMKSICNRKVNAIYFGHGEPLRHHVRGRLLDSLRNIRESLRD</sequence>
<comment type="similarity">
    <text evidence="1">Belongs to the metallo-beta-lactamase superfamily. Class-B beta-lactamase family.</text>
</comment>
<dbReference type="GO" id="GO:0017001">
    <property type="term" value="P:antibiotic catabolic process"/>
    <property type="evidence" value="ECO:0007669"/>
    <property type="project" value="UniProtKB-ARBA"/>
</dbReference>
<dbReference type="InterPro" id="IPR050855">
    <property type="entry name" value="NDM-1-like"/>
</dbReference>
<dbReference type="Pfam" id="PF00753">
    <property type="entry name" value="Lactamase_B"/>
    <property type="match status" value="2"/>
</dbReference>
<accession>A0A7C4MP60</accession>
<dbReference type="AlphaFoldDB" id="A0A7C4MP60"/>
<feature type="domain" description="Metallo-beta-lactamase" evidence="2">
    <location>
        <begin position="14"/>
        <end position="174"/>
    </location>
</feature>
<keyword evidence="3" id="KW-0378">Hydrolase</keyword>
<dbReference type="SUPFAM" id="SSF56281">
    <property type="entry name" value="Metallo-hydrolase/oxidoreductase"/>
    <property type="match status" value="1"/>
</dbReference>
<evidence type="ECO:0000259" key="2">
    <source>
        <dbReference type="SMART" id="SM00849"/>
    </source>
</evidence>
<evidence type="ECO:0000256" key="1">
    <source>
        <dbReference type="ARBA" id="ARBA00005250"/>
    </source>
</evidence>
<organism evidence="3">
    <name type="scientific">Desulfatirhabdium butyrativorans</name>
    <dbReference type="NCBI Taxonomy" id="340467"/>
    <lineage>
        <taxon>Bacteria</taxon>
        <taxon>Pseudomonadati</taxon>
        <taxon>Thermodesulfobacteriota</taxon>
        <taxon>Desulfobacteria</taxon>
        <taxon>Desulfobacterales</taxon>
        <taxon>Desulfatirhabdiaceae</taxon>
        <taxon>Desulfatirhabdium</taxon>
    </lineage>
</organism>
<name>A0A7C4MP60_9BACT</name>
<gene>
    <name evidence="3" type="ORF">ENS29_02180</name>
</gene>
<dbReference type="PANTHER" id="PTHR42951">
    <property type="entry name" value="METALLO-BETA-LACTAMASE DOMAIN-CONTAINING"/>
    <property type="match status" value="1"/>
</dbReference>
<protein>
    <submittedName>
        <fullName evidence="3">MBL fold metallo-hydrolase</fullName>
    </submittedName>
</protein>
<dbReference type="EMBL" id="DSUH01000046">
    <property type="protein sequence ID" value="HGU31645.1"/>
    <property type="molecule type" value="Genomic_DNA"/>
</dbReference>
<comment type="caution">
    <text evidence="3">The sequence shown here is derived from an EMBL/GenBank/DDBJ whole genome shotgun (WGS) entry which is preliminary data.</text>
</comment>
<dbReference type="PANTHER" id="PTHR42951:SF4">
    <property type="entry name" value="ACYL-COENZYME A THIOESTERASE MBLAC2"/>
    <property type="match status" value="1"/>
</dbReference>
<reference evidence="3" key="1">
    <citation type="journal article" date="2020" name="mSystems">
        <title>Genome- and Community-Level Interaction Insights into Carbon Utilization and Element Cycling Functions of Hydrothermarchaeota in Hydrothermal Sediment.</title>
        <authorList>
            <person name="Zhou Z."/>
            <person name="Liu Y."/>
            <person name="Xu W."/>
            <person name="Pan J."/>
            <person name="Luo Z.H."/>
            <person name="Li M."/>
        </authorList>
    </citation>
    <scope>NUCLEOTIDE SEQUENCE [LARGE SCALE GENOMIC DNA]</scope>
    <source>
        <strain evidence="3">SpSt-477</strain>
    </source>
</reference>
<proteinExistence type="inferred from homology"/>
<dbReference type="InterPro" id="IPR036866">
    <property type="entry name" value="RibonucZ/Hydroxyglut_hydro"/>
</dbReference>
<dbReference type="GO" id="GO:0016787">
    <property type="term" value="F:hydrolase activity"/>
    <property type="evidence" value="ECO:0007669"/>
    <property type="project" value="UniProtKB-KW"/>
</dbReference>
<evidence type="ECO:0000313" key="3">
    <source>
        <dbReference type="EMBL" id="HGU31645.1"/>
    </source>
</evidence>
<dbReference type="Gene3D" id="3.60.15.10">
    <property type="entry name" value="Ribonuclease Z/Hydroxyacylglutathione hydrolase-like"/>
    <property type="match status" value="2"/>
</dbReference>
<dbReference type="InterPro" id="IPR001279">
    <property type="entry name" value="Metallo-B-lactamas"/>
</dbReference>